<evidence type="ECO:0000256" key="1">
    <source>
        <dbReference type="ARBA" id="ARBA00022705"/>
    </source>
</evidence>
<evidence type="ECO:0000256" key="3">
    <source>
        <dbReference type="ARBA" id="ARBA00022840"/>
    </source>
</evidence>
<dbReference type="GO" id="GO:0005524">
    <property type="term" value="F:ATP binding"/>
    <property type="evidence" value="ECO:0007669"/>
    <property type="project" value="UniProtKB-UniRule"/>
</dbReference>
<feature type="domain" description="AAA+ ATPase" evidence="5">
    <location>
        <begin position="41"/>
        <end position="161"/>
    </location>
</feature>
<dbReference type="Pfam" id="PF21429">
    <property type="entry name" value="Gp44_C"/>
    <property type="match status" value="1"/>
</dbReference>
<dbReference type="Gene3D" id="3.40.50.300">
    <property type="entry name" value="P-loop containing nucleotide triphosphate hydrolases"/>
    <property type="match status" value="1"/>
</dbReference>
<dbReference type="InterPro" id="IPR027417">
    <property type="entry name" value="P-loop_NTPase"/>
</dbReference>
<dbReference type="Pfam" id="PF21328">
    <property type="entry name" value="Gp44_lid"/>
    <property type="match status" value="1"/>
</dbReference>
<gene>
    <name evidence="6" type="ORF">PspYZU05_86</name>
</gene>
<dbReference type="HAMAP" id="MF_04162">
    <property type="entry name" value="T4_Clamp_Loader_L"/>
    <property type="match status" value="1"/>
</dbReference>
<comment type="function">
    <text evidence="4">Forms the sliding-clamp-loader together with the small subunit. Functions as an ATPase enzyme. The clamp loader holds the clamp in an open conformation and places it onto the DNA. 4 ATP molecules must bind to the sliding-clamp-loader before the latter can open the sliding clamp. ATP hydrolysis triggers the detachment of the sliding clamp from the sliding-clamp-loader, freeing the sliding clamp to track along DNA.</text>
</comment>
<dbReference type="InterPro" id="IPR050238">
    <property type="entry name" value="DNA_Rep/Repair_Clamp_Loader"/>
</dbReference>
<dbReference type="InterPro" id="IPR048817">
    <property type="entry name" value="Gp44_C"/>
</dbReference>
<dbReference type="GO" id="GO:0039693">
    <property type="term" value="P:viral DNA genome replication"/>
    <property type="evidence" value="ECO:0007669"/>
    <property type="project" value="UniProtKB-UniRule"/>
</dbReference>
<dbReference type="Gene3D" id="1.20.272.10">
    <property type="match status" value="1"/>
</dbReference>
<evidence type="ECO:0000259" key="5">
    <source>
        <dbReference type="SMART" id="SM00382"/>
    </source>
</evidence>
<dbReference type="EMBL" id="KY971610">
    <property type="protein sequence ID" value="ASD52038.1"/>
    <property type="molecule type" value="Genomic_DNA"/>
</dbReference>
<keyword evidence="2 4" id="KW-0547">Nucleotide-binding</keyword>
<keyword evidence="4" id="KW-1194">Viral DNA replication</keyword>
<dbReference type="Gene3D" id="1.10.8.60">
    <property type="match status" value="1"/>
</dbReference>
<keyword evidence="4" id="KW-0238">DNA-binding</keyword>
<proteinExistence type="inferred from homology"/>
<dbReference type="InterPro" id="IPR048815">
    <property type="entry name" value="Gp44_lid"/>
</dbReference>
<keyword evidence="7" id="KW-1185">Reference proteome</keyword>
<dbReference type="InterPro" id="IPR003959">
    <property type="entry name" value="ATPase_AAA_core"/>
</dbReference>
<dbReference type="GO" id="GO:0016887">
    <property type="term" value="F:ATP hydrolysis activity"/>
    <property type="evidence" value="ECO:0007669"/>
    <property type="project" value="UniProtKB-UniRule"/>
</dbReference>
<comment type="caution">
    <text evidence="4">Lacks conserved residue(s) required for the propagation of feature annotation.</text>
</comment>
<sequence>MLSINEREFMLEQRFRPTTLDECILPAVDQQIFKAIIKNKRIPHLILHSPSPGTGKTTIARVLCNETNAEMLFVNGSDCKIDFVRGELTRFASSKSMDGKHKVIIIDEFDRPGLVESQRHLRSFMEAYSANCSVIITANNVQGIIKPLHSRCRVIEFGRPTQEDSVLMKRAMIKRAAEICKAQNIKVEDVKILAALVTQNFPDFRKTINELDRYSGNGVIDAGILSVVTQDRGSIDEVIAALKSKDFKTLKTLIPKYSADYPWFVEKLADTLLPLVSSQSVIEMYEIIGENNQFHSMAASIDVHMMHMLLRLIVSMVWL</sequence>
<dbReference type="CDD" id="cd00009">
    <property type="entry name" value="AAA"/>
    <property type="match status" value="1"/>
</dbReference>
<keyword evidence="1" id="KW-0235">DNA replication</keyword>
<dbReference type="Proteomes" id="UP000247773">
    <property type="component" value="Genome"/>
</dbReference>
<feature type="binding site" evidence="4">
    <location>
        <position position="205"/>
    </location>
    <ligand>
        <name>ATP</name>
        <dbReference type="ChEBI" id="CHEBI:30616"/>
    </ligand>
</feature>
<reference evidence="6 7" key="1">
    <citation type="submission" date="2017-04" db="EMBL/GenBank/DDBJ databases">
        <title>Isolation of lytic bacteriophages infecting Pseudomonas strains for biocontrol of fish and shrimp spoilage during chilled storage.</title>
        <authorList>
            <person name="Yang Z."/>
            <person name="Tao X."/>
            <person name="Gao L."/>
            <person name="Rao S."/>
        </authorList>
    </citation>
    <scope>NUCLEOTIDE SEQUENCE [LARGE SCALE GENOMIC DNA]</scope>
</reference>
<feature type="binding site" evidence="4">
    <location>
        <begin position="53"/>
        <end position="58"/>
    </location>
    <ligand>
        <name>ATP</name>
        <dbReference type="ChEBI" id="CHEBI:30616"/>
    </ligand>
</feature>
<evidence type="ECO:0000313" key="6">
    <source>
        <dbReference type="EMBL" id="ASD52038.1"/>
    </source>
</evidence>
<dbReference type="EC" id="3.6.4.-" evidence="4"/>
<keyword evidence="4" id="KW-0378">Hydrolase</keyword>
<protein>
    <recommendedName>
        <fullName evidence="4">Sliding-clamp-loader large subunit</fullName>
        <ecNumber evidence="4">3.6.4.-</ecNumber>
    </recommendedName>
    <alternativeName>
        <fullName evidence="4">Clamp loader gp44 subunit</fullName>
    </alternativeName>
</protein>
<keyword evidence="3 4" id="KW-0067">ATP-binding</keyword>
<dbReference type="GO" id="GO:0006281">
    <property type="term" value="P:DNA repair"/>
    <property type="evidence" value="ECO:0007669"/>
    <property type="project" value="TreeGrafter"/>
</dbReference>
<dbReference type="PANTHER" id="PTHR11669">
    <property type="entry name" value="REPLICATION FACTOR C / DNA POLYMERASE III GAMMA-TAU SUBUNIT"/>
    <property type="match status" value="1"/>
</dbReference>
<dbReference type="GO" id="GO:0003677">
    <property type="term" value="F:DNA binding"/>
    <property type="evidence" value="ECO:0007669"/>
    <property type="project" value="UniProtKB-UniRule"/>
</dbReference>
<evidence type="ECO:0000256" key="2">
    <source>
        <dbReference type="ARBA" id="ARBA00022741"/>
    </source>
</evidence>
<accession>A0A2U7NLU0</accession>
<dbReference type="GO" id="GO:0003689">
    <property type="term" value="F:DNA clamp loader activity"/>
    <property type="evidence" value="ECO:0007669"/>
    <property type="project" value="UniProtKB-UniRule"/>
</dbReference>
<dbReference type="InterPro" id="IPR003593">
    <property type="entry name" value="AAA+_ATPase"/>
</dbReference>
<dbReference type="Pfam" id="PF00004">
    <property type="entry name" value="AAA"/>
    <property type="match status" value="1"/>
</dbReference>
<evidence type="ECO:0000313" key="7">
    <source>
        <dbReference type="Proteomes" id="UP000247773"/>
    </source>
</evidence>
<name>A0A2U7NLU0_9CAUD</name>
<comment type="subunit">
    <text evidence="4">The sliding-clamp-loader consists of 4 large subunits and 1 small subunit. Interacts with the sliding clamp; this interaction allows the sliding-clamp-loader to open the sliding clamp. Part of the replicase complex that includes the DNA polymerase, the polymerase clamp, the clamp loader complex, the single-stranded DNA binding protein, the primase, the helicase and the helicase assembly factor.</text>
</comment>
<dbReference type="SMART" id="SM00382">
    <property type="entry name" value="AAA"/>
    <property type="match status" value="1"/>
</dbReference>
<dbReference type="SUPFAM" id="SSF52540">
    <property type="entry name" value="P-loop containing nucleoside triphosphate hydrolases"/>
    <property type="match status" value="1"/>
</dbReference>
<dbReference type="PANTHER" id="PTHR11669:SF20">
    <property type="entry name" value="REPLICATION FACTOR C SUBUNIT 4"/>
    <property type="match status" value="1"/>
</dbReference>
<organism evidence="6 7">
    <name type="scientific">Pseudomonas phage PspYZU05</name>
    <dbReference type="NCBI Taxonomy" id="1983556"/>
    <lineage>
        <taxon>Viruses</taxon>
        <taxon>Duplodnaviria</taxon>
        <taxon>Heunggongvirae</taxon>
        <taxon>Uroviricota</taxon>
        <taxon>Caudoviricetes</taxon>
        <taxon>Pantevenvirales</taxon>
        <taxon>Straboviridae</taxon>
        <taxon>Jiangsuvirus</taxon>
        <taxon>Jiangsuvirus pspyzu05</taxon>
    </lineage>
</organism>
<dbReference type="InterPro" id="IPR046388">
    <property type="entry name" value="T4_Clamp_Loader_L"/>
</dbReference>
<dbReference type="GO" id="GO:0006261">
    <property type="term" value="P:DNA-templated DNA replication"/>
    <property type="evidence" value="ECO:0007669"/>
    <property type="project" value="TreeGrafter"/>
</dbReference>
<evidence type="ECO:0000256" key="4">
    <source>
        <dbReference type="HAMAP-Rule" id="MF_04162"/>
    </source>
</evidence>
<feature type="binding site" evidence="4">
    <location>
        <position position="24"/>
    </location>
    <ligand>
        <name>ATP</name>
        <dbReference type="ChEBI" id="CHEBI:30616"/>
    </ligand>
</feature>
<comment type="similarity">
    <text evidence="4">Belongs to the Tevenvirinae sliding-clamp-loader large subunit family.</text>
</comment>